<dbReference type="EMBL" id="JTDY01001846">
    <property type="protein sequence ID" value="KOB72729.1"/>
    <property type="molecule type" value="Genomic_DNA"/>
</dbReference>
<accession>A0A0L7LBF9</accession>
<sequence length="509" mass="57745">MNENVYRFLINLELNDPDLVQSYDQPLEPKDQPLELDDNQLYVLDDGTQIRASQIHFDNEDAPLDLSLEQLPFVSLVNDGSDEVIAGKFQDITHKIIASPIPITDSSPKHGFIYHVPFKLVCNNTTGFEAQFTKYLEATNKTYATLNNVTKKNKSPRSLIRDNFNDKEEFRYTRDEILNMLKDSPVTGIPYENNEKKHVRKTDPAKMVQKTSTKAIDIEGLVIGDGGNKNCFICGNNVSNDKIYLFDKEDQKMHKCSPQKKMSTQLKIICETCLNDNFKPSRMKGPNQFLNSDEYLVIRDNHQYIFRKTKNFKFRTETIDNVTKLEKNEFVKFEIGSDGEIVTRPVDDDVILVHDEKKDSSSDIEIIEAETEVDKIIDNLEEADEEVKVFLGKFCNDIFSTISEVMEHGETHKHEIEDDIVYPCPLCDYGEEHTEGCQSKCCTAGAHEVKQEAVSSDDEIWIVQTADYESSGQVMDILKAAKVSVTTAGAHEVEQEAVSSDDVMDSADG</sequence>
<dbReference type="Proteomes" id="UP000037510">
    <property type="component" value="Unassembled WGS sequence"/>
</dbReference>
<evidence type="ECO:0000313" key="2">
    <source>
        <dbReference type="Proteomes" id="UP000037510"/>
    </source>
</evidence>
<dbReference type="AlphaFoldDB" id="A0A0L7LBF9"/>
<organism evidence="1 2">
    <name type="scientific">Operophtera brumata</name>
    <name type="common">Winter moth</name>
    <name type="synonym">Phalaena brumata</name>
    <dbReference type="NCBI Taxonomy" id="104452"/>
    <lineage>
        <taxon>Eukaryota</taxon>
        <taxon>Metazoa</taxon>
        <taxon>Ecdysozoa</taxon>
        <taxon>Arthropoda</taxon>
        <taxon>Hexapoda</taxon>
        <taxon>Insecta</taxon>
        <taxon>Pterygota</taxon>
        <taxon>Neoptera</taxon>
        <taxon>Endopterygota</taxon>
        <taxon>Lepidoptera</taxon>
        <taxon>Glossata</taxon>
        <taxon>Ditrysia</taxon>
        <taxon>Geometroidea</taxon>
        <taxon>Geometridae</taxon>
        <taxon>Larentiinae</taxon>
        <taxon>Operophtera</taxon>
    </lineage>
</organism>
<keyword evidence="2" id="KW-1185">Reference proteome</keyword>
<gene>
    <name evidence="1" type="ORF">OBRU01_11848</name>
</gene>
<reference evidence="1 2" key="1">
    <citation type="journal article" date="2015" name="Genome Biol. Evol.">
        <title>The genome of winter moth (Operophtera brumata) provides a genomic perspective on sexual dimorphism and phenology.</title>
        <authorList>
            <person name="Derks M.F."/>
            <person name="Smit S."/>
            <person name="Salis L."/>
            <person name="Schijlen E."/>
            <person name="Bossers A."/>
            <person name="Mateman C."/>
            <person name="Pijl A.S."/>
            <person name="de Ridder D."/>
            <person name="Groenen M.A."/>
            <person name="Visser M.E."/>
            <person name="Megens H.J."/>
        </authorList>
    </citation>
    <scope>NUCLEOTIDE SEQUENCE [LARGE SCALE GENOMIC DNA]</scope>
    <source>
        <strain evidence="1">WM2013NL</strain>
        <tissue evidence="1">Head and thorax</tissue>
    </source>
</reference>
<evidence type="ECO:0000313" key="1">
    <source>
        <dbReference type="EMBL" id="KOB72729.1"/>
    </source>
</evidence>
<protein>
    <submittedName>
        <fullName evidence="1">Uncharacterized protein</fullName>
    </submittedName>
</protein>
<comment type="caution">
    <text evidence="1">The sequence shown here is derived from an EMBL/GenBank/DDBJ whole genome shotgun (WGS) entry which is preliminary data.</text>
</comment>
<name>A0A0L7LBF9_OPEBR</name>
<proteinExistence type="predicted"/>
<dbReference type="STRING" id="104452.A0A0L7LBF9"/>